<feature type="domain" description="AP2/ERF" evidence="7">
    <location>
        <begin position="118"/>
        <end position="176"/>
    </location>
</feature>
<comment type="subcellular location">
    <subcellularLocation>
        <location evidence="1">Nucleus</location>
    </subcellularLocation>
</comment>
<keyword evidence="9" id="KW-1185">Reference proteome</keyword>
<dbReference type="PANTHER" id="PTHR31194">
    <property type="entry name" value="SHN SHINE , DNA BINDING / TRANSCRIPTION FACTOR"/>
    <property type="match status" value="1"/>
</dbReference>
<keyword evidence="2" id="KW-0805">Transcription regulation</keyword>
<feature type="compositionally biased region" description="Low complexity" evidence="6">
    <location>
        <begin position="211"/>
        <end position="220"/>
    </location>
</feature>
<keyword evidence="5" id="KW-0539">Nucleus</keyword>
<keyword evidence="4" id="KW-0804">Transcription</keyword>
<evidence type="ECO:0000259" key="7">
    <source>
        <dbReference type="PROSITE" id="PS51032"/>
    </source>
</evidence>
<evidence type="ECO:0000256" key="5">
    <source>
        <dbReference type="ARBA" id="ARBA00023242"/>
    </source>
</evidence>
<dbReference type="SMART" id="SM00380">
    <property type="entry name" value="AP2"/>
    <property type="match status" value="1"/>
</dbReference>
<dbReference type="GO" id="GO:0003677">
    <property type="term" value="F:DNA binding"/>
    <property type="evidence" value="ECO:0007669"/>
    <property type="project" value="UniProtKB-KW"/>
</dbReference>
<evidence type="ECO:0000256" key="1">
    <source>
        <dbReference type="ARBA" id="ARBA00004123"/>
    </source>
</evidence>
<dbReference type="OrthoDB" id="1917565at2759"/>
<protein>
    <recommendedName>
        <fullName evidence="7">AP2/ERF domain-containing protein</fullName>
    </recommendedName>
</protein>
<dbReference type="SUPFAM" id="SSF54171">
    <property type="entry name" value="DNA-binding domain"/>
    <property type="match status" value="1"/>
</dbReference>
<proteinExistence type="predicted"/>
<dbReference type="PROSITE" id="PS51032">
    <property type="entry name" value="AP2_ERF"/>
    <property type="match status" value="1"/>
</dbReference>
<dbReference type="STRING" id="3760.A0A251R5T1"/>
<gene>
    <name evidence="8" type="ORF">PRUPE_1G310100</name>
</gene>
<dbReference type="PANTHER" id="PTHR31194:SF62">
    <property type="entry name" value="ETHYLENE-RESPONSIVE TRANSCRIPTION FACTOR ERF118"/>
    <property type="match status" value="1"/>
</dbReference>
<dbReference type="Gene3D" id="3.30.730.10">
    <property type="entry name" value="AP2/ERF domain"/>
    <property type="match status" value="1"/>
</dbReference>
<dbReference type="InterPro" id="IPR050913">
    <property type="entry name" value="AP2/ERF_ERF"/>
</dbReference>
<organism evidence="8 9">
    <name type="scientific">Prunus persica</name>
    <name type="common">Peach</name>
    <name type="synonym">Amygdalus persica</name>
    <dbReference type="NCBI Taxonomy" id="3760"/>
    <lineage>
        <taxon>Eukaryota</taxon>
        <taxon>Viridiplantae</taxon>
        <taxon>Streptophyta</taxon>
        <taxon>Embryophyta</taxon>
        <taxon>Tracheophyta</taxon>
        <taxon>Spermatophyta</taxon>
        <taxon>Magnoliopsida</taxon>
        <taxon>eudicotyledons</taxon>
        <taxon>Gunneridae</taxon>
        <taxon>Pentapetalae</taxon>
        <taxon>rosids</taxon>
        <taxon>fabids</taxon>
        <taxon>Rosales</taxon>
        <taxon>Rosaceae</taxon>
        <taxon>Amygdaloideae</taxon>
        <taxon>Amygdaleae</taxon>
        <taxon>Prunus</taxon>
    </lineage>
</organism>
<dbReference type="EMBL" id="CM007651">
    <property type="protein sequence ID" value="ONI31397.1"/>
    <property type="molecule type" value="Genomic_DNA"/>
</dbReference>
<dbReference type="Pfam" id="PF00847">
    <property type="entry name" value="AP2"/>
    <property type="match status" value="1"/>
</dbReference>
<accession>A0A251R5T1</accession>
<dbReference type="InterPro" id="IPR036955">
    <property type="entry name" value="AP2/ERF_dom_sf"/>
</dbReference>
<dbReference type="PRINTS" id="PR00367">
    <property type="entry name" value="ETHRSPELEMNT"/>
</dbReference>
<dbReference type="CDD" id="cd00018">
    <property type="entry name" value="AP2"/>
    <property type="match status" value="1"/>
</dbReference>
<evidence type="ECO:0000313" key="9">
    <source>
        <dbReference type="Proteomes" id="UP000006882"/>
    </source>
</evidence>
<dbReference type="GO" id="GO:0003700">
    <property type="term" value="F:DNA-binding transcription factor activity"/>
    <property type="evidence" value="ECO:0007669"/>
    <property type="project" value="InterPro"/>
</dbReference>
<dbReference type="AlphaFoldDB" id="A0A251R5T1"/>
<dbReference type="Gramene" id="ONI31397">
    <property type="protein sequence ID" value="ONI31397"/>
    <property type="gene ID" value="PRUPE_1G310100"/>
</dbReference>
<keyword evidence="3" id="KW-0238">DNA-binding</keyword>
<evidence type="ECO:0000256" key="4">
    <source>
        <dbReference type="ARBA" id="ARBA00023163"/>
    </source>
</evidence>
<reference evidence="8 9" key="1">
    <citation type="journal article" date="2013" name="Nat. Genet.">
        <title>The high-quality draft genome of peach (Prunus persica) identifies unique patterns of genetic diversity, domestication and genome evolution.</title>
        <authorList>
            <consortium name="International Peach Genome Initiative"/>
            <person name="Verde I."/>
            <person name="Abbott A.G."/>
            <person name="Scalabrin S."/>
            <person name="Jung S."/>
            <person name="Shu S."/>
            <person name="Marroni F."/>
            <person name="Zhebentyayeva T."/>
            <person name="Dettori M.T."/>
            <person name="Grimwood J."/>
            <person name="Cattonaro F."/>
            <person name="Zuccolo A."/>
            <person name="Rossini L."/>
            <person name="Jenkins J."/>
            <person name="Vendramin E."/>
            <person name="Meisel L.A."/>
            <person name="Decroocq V."/>
            <person name="Sosinski B."/>
            <person name="Prochnik S."/>
            <person name="Mitros T."/>
            <person name="Policriti A."/>
            <person name="Cipriani G."/>
            <person name="Dondini L."/>
            <person name="Ficklin S."/>
            <person name="Goodstein D.M."/>
            <person name="Xuan P."/>
            <person name="Del Fabbro C."/>
            <person name="Aramini V."/>
            <person name="Copetti D."/>
            <person name="Gonzalez S."/>
            <person name="Horner D.S."/>
            <person name="Falchi R."/>
            <person name="Lucas S."/>
            <person name="Mica E."/>
            <person name="Maldonado J."/>
            <person name="Lazzari B."/>
            <person name="Bielenberg D."/>
            <person name="Pirona R."/>
            <person name="Miculan M."/>
            <person name="Barakat A."/>
            <person name="Testolin R."/>
            <person name="Stella A."/>
            <person name="Tartarini S."/>
            <person name="Tonutti P."/>
            <person name="Arus P."/>
            <person name="Orellana A."/>
            <person name="Wells C."/>
            <person name="Main D."/>
            <person name="Vizzotto G."/>
            <person name="Silva H."/>
            <person name="Salamini F."/>
            <person name="Schmutz J."/>
            <person name="Morgante M."/>
            <person name="Rokhsar D.S."/>
        </authorList>
    </citation>
    <scope>NUCLEOTIDE SEQUENCE [LARGE SCALE GENOMIC DNA]</scope>
    <source>
        <strain evidence="9">cv. Nemared</strain>
    </source>
</reference>
<feature type="compositionally biased region" description="Acidic residues" evidence="6">
    <location>
        <begin position="42"/>
        <end position="51"/>
    </location>
</feature>
<evidence type="ECO:0000313" key="8">
    <source>
        <dbReference type="EMBL" id="ONI31397.1"/>
    </source>
</evidence>
<dbReference type="InterPro" id="IPR016177">
    <property type="entry name" value="DNA-bd_dom_sf"/>
</dbReference>
<feature type="region of interest" description="Disordered" evidence="6">
    <location>
        <begin position="1"/>
        <end position="21"/>
    </location>
</feature>
<feature type="region of interest" description="Disordered" evidence="6">
    <location>
        <begin position="87"/>
        <end position="122"/>
    </location>
</feature>
<feature type="region of interest" description="Disordered" evidence="6">
    <location>
        <begin position="42"/>
        <end position="61"/>
    </location>
</feature>
<dbReference type="eggNOG" id="ENOG502RZ0C">
    <property type="taxonomic scope" value="Eukaryota"/>
</dbReference>
<evidence type="ECO:0000256" key="6">
    <source>
        <dbReference type="SAM" id="MobiDB-lite"/>
    </source>
</evidence>
<evidence type="ECO:0000256" key="3">
    <source>
        <dbReference type="ARBA" id="ARBA00023125"/>
    </source>
</evidence>
<dbReference type="Proteomes" id="UP000006882">
    <property type="component" value="Chromosome G1"/>
</dbReference>
<feature type="region of interest" description="Disordered" evidence="6">
    <location>
        <begin position="202"/>
        <end position="224"/>
    </location>
</feature>
<evidence type="ECO:0000256" key="2">
    <source>
        <dbReference type="ARBA" id="ARBA00023015"/>
    </source>
</evidence>
<dbReference type="InterPro" id="IPR001471">
    <property type="entry name" value="AP2/ERF_dom"/>
</dbReference>
<feature type="compositionally biased region" description="Polar residues" evidence="6">
    <location>
        <begin position="88"/>
        <end position="97"/>
    </location>
</feature>
<dbReference type="GO" id="GO:0005634">
    <property type="term" value="C:nucleus"/>
    <property type="evidence" value="ECO:0007669"/>
    <property type="project" value="UniProtKB-SubCell"/>
</dbReference>
<sequence length="339" mass="38021">MPEPRKQPLNQRNGFRKFKEDRFPAEDYKKVRKVRVICYDPDATDESSSSEDEGRGRSYVKKPKRIIHEINLHPIFTPPAKVVVEPESSCQDSNNGVKTPKPKVGFFARTSRRQSSSPFRGVRQRKWGKWAAEIRDPFKGRRTWLGTFSTPEDASKAYEAKRLELEELWARETAAPATSSEKSNNTSSSAVVSHMSYANIQQPVSSEDSDSALSRRSPSSVLDLETSASNNIGNVVDLEKEVVDDSPDLGELQIPDLGFLDDPLGSLPFENELSLGPELDSLCLEEFGKFFNEFSSIEDVQIGGINGYEPTSLPDFYFEDLGKDDIACWLDEPLNIACQ</sequence>
<name>A0A251R5T1_PRUPE</name>